<dbReference type="SUPFAM" id="SSF48403">
    <property type="entry name" value="Ankyrin repeat"/>
    <property type="match status" value="1"/>
</dbReference>
<dbReference type="Pfam" id="PF12796">
    <property type="entry name" value="Ank_2"/>
    <property type="match status" value="2"/>
</dbReference>
<evidence type="ECO:0000313" key="4">
    <source>
        <dbReference type="Proteomes" id="UP000293360"/>
    </source>
</evidence>
<dbReference type="InterPro" id="IPR036770">
    <property type="entry name" value="Ankyrin_rpt-contain_sf"/>
</dbReference>
<dbReference type="OrthoDB" id="341259at2759"/>
<protein>
    <submittedName>
        <fullName evidence="3">Uncharacterized protein</fullName>
    </submittedName>
</protein>
<evidence type="ECO:0000256" key="1">
    <source>
        <dbReference type="PROSITE-ProRule" id="PRU00023"/>
    </source>
</evidence>
<feature type="compositionally biased region" description="Basic and acidic residues" evidence="2">
    <location>
        <begin position="137"/>
        <end position="151"/>
    </location>
</feature>
<comment type="caution">
    <text evidence="3">The sequence shown here is derived from an EMBL/GenBank/DDBJ whole genome shotgun (WGS) entry which is preliminary data.</text>
</comment>
<feature type="repeat" description="ANK" evidence="1">
    <location>
        <begin position="298"/>
        <end position="330"/>
    </location>
</feature>
<feature type="region of interest" description="Disordered" evidence="2">
    <location>
        <begin position="76"/>
        <end position="111"/>
    </location>
</feature>
<organism evidence="3 4">
    <name type="scientific">Monosporascus ibericus</name>
    <dbReference type="NCBI Taxonomy" id="155417"/>
    <lineage>
        <taxon>Eukaryota</taxon>
        <taxon>Fungi</taxon>
        <taxon>Dikarya</taxon>
        <taxon>Ascomycota</taxon>
        <taxon>Pezizomycotina</taxon>
        <taxon>Sordariomycetes</taxon>
        <taxon>Xylariomycetidae</taxon>
        <taxon>Xylariales</taxon>
        <taxon>Xylariales incertae sedis</taxon>
        <taxon>Monosporascus</taxon>
    </lineage>
</organism>
<dbReference type="EMBL" id="QJNU01000296">
    <property type="protein sequence ID" value="RYP02869.1"/>
    <property type="molecule type" value="Genomic_DNA"/>
</dbReference>
<dbReference type="PROSITE" id="PS50297">
    <property type="entry name" value="ANK_REP_REGION"/>
    <property type="match status" value="2"/>
</dbReference>
<evidence type="ECO:0000313" key="3">
    <source>
        <dbReference type="EMBL" id="RYP02869.1"/>
    </source>
</evidence>
<proteinExistence type="predicted"/>
<reference evidence="3 4" key="1">
    <citation type="submission" date="2018-06" db="EMBL/GenBank/DDBJ databases">
        <title>Complete Genomes of Monosporascus.</title>
        <authorList>
            <person name="Robinson A.J."/>
            <person name="Natvig D.O."/>
        </authorList>
    </citation>
    <scope>NUCLEOTIDE SEQUENCE [LARGE SCALE GENOMIC DNA]</scope>
    <source>
        <strain evidence="3 4">CBS 110550</strain>
    </source>
</reference>
<dbReference type="Proteomes" id="UP000293360">
    <property type="component" value="Unassembled WGS sequence"/>
</dbReference>
<gene>
    <name evidence="3" type="ORF">DL764_005554</name>
</gene>
<feature type="compositionally biased region" description="Acidic residues" evidence="2">
    <location>
        <begin position="101"/>
        <end position="111"/>
    </location>
</feature>
<dbReference type="PANTHER" id="PTHR24118">
    <property type="entry name" value="POTE ANKYRIN DOMAIN"/>
    <property type="match status" value="1"/>
</dbReference>
<dbReference type="PROSITE" id="PS50088">
    <property type="entry name" value="ANK_REPEAT"/>
    <property type="match status" value="2"/>
</dbReference>
<evidence type="ECO:0000256" key="2">
    <source>
        <dbReference type="SAM" id="MobiDB-lite"/>
    </source>
</evidence>
<keyword evidence="1" id="KW-0040">ANK repeat</keyword>
<dbReference type="AlphaFoldDB" id="A0A4V1XAI5"/>
<dbReference type="STRING" id="155417.A0A4V1XAI5"/>
<sequence length="558" mass="62146">MASILSLPVELLVFIAQESGDVQDIAALSRSCRRIYNATTFTLYRYVKDDPAVMCWTVDEGQIQPVKYLLAAGADPNIAPNNEEGKDLTFEGHTDEKGGLEDEGDDEYDDDGISGDSYADFYYNDKSDEGLHDIRDTYESESESERESDHDSDNEDISSGDLTFTRQYFWTPLHIAARWGHDELVEVLLNHGANIHALSREFCERPHPMHRLPKPKYRREAVISLWTPLRIAICHGHDSTARFFLARGASTAVATRGRGAKLDRVTALHSACCSGLTSLSRFLIEEGYHSDVKAKDHRGMTPMSYAYHSGNWESIDLLLEHGATLDRRLGPTCLLKHACLYSRFSEALRFIELGVDVKATYNEFDSSPLQCCCVQRYSSSRDFVRLPKRVSDQASRRDDVVRILLDSGQNIEARNYTHETPLIQAAHNHLASTVEVLLAAGASTTAVDYDGRTALISACTSQVEYSRGELLRIVKVLLPGQEAEDRARALYDICATTSRVEDKAEAVRLLLTNGASLSLQHKPDQKMLSPAISHGNLELADVLLDNGLSNQIQSSFPI</sequence>
<feature type="region of interest" description="Disordered" evidence="2">
    <location>
        <begin position="137"/>
        <end position="158"/>
    </location>
</feature>
<dbReference type="Pfam" id="PF00023">
    <property type="entry name" value="Ank"/>
    <property type="match status" value="1"/>
</dbReference>
<dbReference type="PANTHER" id="PTHR24118:SF99">
    <property type="entry name" value="POTE ANKYRIN DOMAIN FAMILY MEMBER 3C-RELATED"/>
    <property type="match status" value="1"/>
</dbReference>
<feature type="repeat" description="ANK" evidence="1">
    <location>
        <begin position="171"/>
        <end position="200"/>
    </location>
</feature>
<keyword evidence="4" id="KW-1185">Reference proteome</keyword>
<name>A0A4V1XAI5_9PEZI</name>
<accession>A0A4V1XAI5</accession>
<feature type="compositionally biased region" description="Basic and acidic residues" evidence="2">
    <location>
        <begin position="83"/>
        <end position="100"/>
    </location>
</feature>
<dbReference type="SMART" id="SM00248">
    <property type="entry name" value="ANK"/>
    <property type="match status" value="8"/>
</dbReference>
<dbReference type="Gene3D" id="1.25.40.20">
    <property type="entry name" value="Ankyrin repeat-containing domain"/>
    <property type="match status" value="3"/>
</dbReference>
<dbReference type="InterPro" id="IPR002110">
    <property type="entry name" value="Ankyrin_rpt"/>
</dbReference>